<dbReference type="InterPro" id="IPR027417">
    <property type="entry name" value="P-loop_NTPase"/>
</dbReference>
<name>A0A2M9Y7R2_9LEPT</name>
<dbReference type="PANTHER" id="PTHR43581:SF2">
    <property type="entry name" value="EXCINUCLEASE ATPASE SUBUNIT"/>
    <property type="match status" value="1"/>
</dbReference>
<dbReference type="Gene3D" id="3.40.50.300">
    <property type="entry name" value="P-loop containing nucleotide triphosphate hydrolases"/>
    <property type="match status" value="1"/>
</dbReference>
<evidence type="ECO:0000313" key="2">
    <source>
        <dbReference type="EMBL" id="PJZ47483.1"/>
    </source>
</evidence>
<dbReference type="EMBL" id="NPDR01000020">
    <property type="protein sequence ID" value="PJZ47483.1"/>
    <property type="molecule type" value="Genomic_DNA"/>
</dbReference>
<dbReference type="InterPro" id="IPR051396">
    <property type="entry name" value="Bact_Antivir_Def_Nuclease"/>
</dbReference>
<evidence type="ECO:0000313" key="3">
    <source>
        <dbReference type="Proteomes" id="UP000231926"/>
    </source>
</evidence>
<comment type="caution">
    <text evidence="2">The sequence shown here is derived from an EMBL/GenBank/DDBJ whole genome shotgun (WGS) entry which is preliminary data.</text>
</comment>
<dbReference type="AlphaFoldDB" id="A0A2M9Y7R2"/>
<dbReference type="GO" id="GO:0016887">
    <property type="term" value="F:ATP hydrolysis activity"/>
    <property type="evidence" value="ECO:0007669"/>
    <property type="project" value="InterPro"/>
</dbReference>
<reference evidence="2 3" key="1">
    <citation type="submission" date="2017-07" db="EMBL/GenBank/DDBJ databases">
        <title>Leptospira spp. isolated from tropical soils.</title>
        <authorList>
            <person name="Thibeaux R."/>
            <person name="Iraola G."/>
            <person name="Ferres I."/>
            <person name="Bierque E."/>
            <person name="Girault D."/>
            <person name="Soupe-Gilbert M.-E."/>
            <person name="Picardeau M."/>
            <person name="Goarant C."/>
        </authorList>
    </citation>
    <scope>NUCLEOTIDE SEQUENCE [LARGE SCALE GENOMIC DNA]</scope>
    <source>
        <strain evidence="2 3">FH4-C-A2</strain>
    </source>
</reference>
<organism evidence="2 3">
    <name type="scientific">Leptospira saintgironsiae</name>
    <dbReference type="NCBI Taxonomy" id="2023183"/>
    <lineage>
        <taxon>Bacteria</taxon>
        <taxon>Pseudomonadati</taxon>
        <taxon>Spirochaetota</taxon>
        <taxon>Spirochaetia</taxon>
        <taxon>Leptospirales</taxon>
        <taxon>Leptospiraceae</taxon>
        <taxon>Leptospira</taxon>
    </lineage>
</organism>
<dbReference type="SUPFAM" id="SSF52540">
    <property type="entry name" value="P-loop containing nucleoside triphosphate hydrolases"/>
    <property type="match status" value="1"/>
</dbReference>
<dbReference type="Pfam" id="PF13304">
    <property type="entry name" value="AAA_21"/>
    <property type="match status" value="1"/>
</dbReference>
<dbReference type="PANTHER" id="PTHR43581">
    <property type="entry name" value="ATP/GTP PHOSPHATASE"/>
    <property type="match status" value="1"/>
</dbReference>
<keyword evidence="3" id="KW-1185">Reference proteome</keyword>
<gene>
    <name evidence="2" type="ORF">CH362_18935</name>
</gene>
<sequence length="405" mass="47770">MSKSTATNYRCFRYASRLLTQLSLGLRHICFSRFVCMRKLVPSQTSEHLGRYTPYKEMNQSNLQEYRNKNITVVTGINGSGKSRWLIEQIQNNPHHCIVATTTIESKYSKISRLKNCNVMIPHSLYYNINSFITDYFQLNFEAFNNKRYVFSNYLEYIGFKPRIILEIINISDIYMMMGLSGDKERSAKKRAILDKLDYDNRFYIDLRENKLDEQIINVIELMELFGGKRHAGLQIKYLFERDSQLVSLNELSSGEINLFRIMSFFLFHIRDNSSLYIDEPENSLHPRWQYEFIGQLLDLTYMYNPQIYIATHSPFILAGLFEDKEHTQEKDHSIEKILYNYFDSIFPDSLVLPEILSDKITGFTKNIETKDEIVKAFTSLKNKTYTEKQKNIINFVSDNLNDYD</sequence>
<dbReference type="OrthoDB" id="346285at2"/>
<evidence type="ECO:0000259" key="1">
    <source>
        <dbReference type="Pfam" id="PF13304"/>
    </source>
</evidence>
<dbReference type="GO" id="GO:0005524">
    <property type="term" value="F:ATP binding"/>
    <property type="evidence" value="ECO:0007669"/>
    <property type="project" value="InterPro"/>
</dbReference>
<dbReference type="Proteomes" id="UP000231926">
    <property type="component" value="Unassembled WGS sequence"/>
</dbReference>
<feature type="domain" description="ATPase AAA-type core" evidence="1">
    <location>
        <begin position="186"/>
        <end position="319"/>
    </location>
</feature>
<accession>A0A2M9Y7R2</accession>
<dbReference type="InterPro" id="IPR003959">
    <property type="entry name" value="ATPase_AAA_core"/>
</dbReference>
<protein>
    <recommendedName>
        <fullName evidence="1">ATPase AAA-type core domain-containing protein</fullName>
    </recommendedName>
</protein>
<proteinExistence type="predicted"/>